<proteinExistence type="predicted"/>
<accession>A0A6H5III9</accession>
<dbReference type="EMBL" id="CADCXV010000794">
    <property type="protein sequence ID" value="CAB0035535.1"/>
    <property type="molecule type" value="Genomic_DNA"/>
</dbReference>
<name>A0A6H5III9_9HYME</name>
<reference evidence="1 2" key="1">
    <citation type="submission" date="2020-02" db="EMBL/GenBank/DDBJ databases">
        <authorList>
            <person name="Ferguson B K."/>
        </authorList>
    </citation>
    <scope>NUCLEOTIDE SEQUENCE [LARGE SCALE GENOMIC DNA]</scope>
</reference>
<protein>
    <submittedName>
        <fullName evidence="1">Uncharacterized protein</fullName>
    </submittedName>
</protein>
<organism evidence="1 2">
    <name type="scientific">Trichogramma brassicae</name>
    <dbReference type="NCBI Taxonomy" id="86971"/>
    <lineage>
        <taxon>Eukaryota</taxon>
        <taxon>Metazoa</taxon>
        <taxon>Ecdysozoa</taxon>
        <taxon>Arthropoda</taxon>
        <taxon>Hexapoda</taxon>
        <taxon>Insecta</taxon>
        <taxon>Pterygota</taxon>
        <taxon>Neoptera</taxon>
        <taxon>Endopterygota</taxon>
        <taxon>Hymenoptera</taxon>
        <taxon>Apocrita</taxon>
        <taxon>Proctotrupomorpha</taxon>
        <taxon>Chalcidoidea</taxon>
        <taxon>Trichogrammatidae</taxon>
        <taxon>Trichogramma</taxon>
    </lineage>
</organism>
<dbReference type="AlphaFoldDB" id="A0A6H5III9"/>
<dbReference type="Proteomes" id="UP000479190">
    <property type="component" value="Unassembled WGS sequence"/>
</dbReference>
<gene>
    <name evidence="1" type="ORF">TBRA_LOCUS7427</name>
</gene>
<keyword evidence="2" id="KW-1185">Reference proteome</keyword>
<evidence type="ECO:0000313" key="2">
    <source>
        <dbReference type="Proteomes" id="UP000479190"/>
    </source>
</evidence>
<feature type="non-terminal residue" evidence="1">
    <location>
        <position position="83"/>
    </location>
</feature>
<evidence type="ECO:0000313" key="1">
    <source>
        <dbReference type="EMBL" id="CAB0035535.1"/>
    </source>
</evidence>
<sequence>MMHDVATRKLNLFRKSEFKFITEMIRTGKQSSITSSFNPDFLIVQGNLLWVTFLVGDLREDDESYNTLSLIYFLIVLRNGHCY</sequence>